<dbReference type="EMBL" id="CAJNRD030001120">
    <property type="protein sequence ID" value="CAG5093188.1"/>
    <property type="molecule type" value="Genomic_DNA"/>
</dbReference>
<comment type="caution">
    <text evidence="1">The sequence shown here is derived from an EMBL/GenBank/DDBJ whole genome shotgun (WGS) entry which is preliminary data.</text>
</comment>
<sequence>MKSYLGLTAHYLKRVEMRTVELGAYHTEERKTIDNLRSKLRKICNDWGLNDDKISTFVSDGRANIKGAIKVN</sequence>
<accession>A0A8J2HEQ6</accession>
<dbReference type="OrthoDB" id="7699906at2759"/>
<keyword evidence="2" id="KW-1185">Reference proteome</keyword>
<protein>
    <submittedName>
        <fullName evidence="1">Uncharacterized protein</fullName>
    </submittedName>
</protein>
<organism evidence="1 2">
    <name type="scientific">Cotesia congregata</name>
    <name type="common">Parasitoid wasp</name>
    <name type="synonym">Apanteles congregatus</name>
    <dbReference type="NCBI Taxonomy" id="51543"/>
    <lineage>
        <taxon>Eukaryota</taxon>
        <taxon>Metazoa</taxon>
        <taxon>Ecdysozoa</taxon>
        <taxon>Arthropoda</taxon>
        <taxon>Hexapoda</taxon>
        <taxon>Insecta</taxon>
        <taxon>Pterygota</taxon>
        <taxon>Neoptera</taxon>
        <taxon>Endopterygota</taxon>
        <taxon>Hymenoptera</taxon>
        <taxon>Apocrita</taxon>
        <taxon>Ichneumonoidea</taxon>
        <taxon>Braconidae</taxon>
        <taxon>Microgastrinae</taxon>
        <taxon>Cotesia</taxon>
    </lineage>
</organism>
<dbReference type="Proteomes" id="UP000786811">
    <property type="component" value="Unassembled WGS sequence"/>
</dbReference>
<evidence type="ECO:0000313" key="2">
    <source>
        <dbReference type="Proteomes" id="UP000786811"/>
    </source>
</evidence>
<proteinExistence type="predicted"/>
<reference evidence="1" key="1">
    <citation type="submission" date="2021-04" db="EMBL/GenBank/DDBJ databases">
        <authorList>
            <person name="Chebbi M.A.C M."/>
        </authorList>
    </citation>
    <scope>NUCLEOTIDE SEQUENCE</scope>
</reference>
<dbReference type="AlphaFoldDB" id="A0A8J2HEQ6"/>
<dbReference type="SUPFAM" id="SSF53098">
    <property type="entry name" value="Ribonuclease H-like"/>
    <property type="match status" value="1"/>
</dbReference>
<evidence type="ECO:0000313" key="1">
    <source>
        <dbReference type="EMBL" id="CAG5093188.1"/>
    </source>
</evidence>
<gene>
    <name evidence="1" type="ORF">HICCMSTLAB_LOCUS6657</name>
</gene>
<dbReference type="InterPro" id="IPR012337">
    <property type="entry name" value="RNaseH-like_sf"/>
</dbReference>
<name>A0A8J2HEQ6_COTCN</name>